<evidence type="ECO:0000256" key="2">
    <source>
        <dbReference type="ARBA" id="ARBA00023015"/>
    </source>
</evidence>
<dbReference type="GeneID" id="110693708"/>
<evidence type="ECO:0000313" key="8">
    <source>
        <dbReference type="Proteomes" id="UP000596660"/>
    </source>
</evidence>
<keyword evidence="5" id="KW-0539">Nucleus</keyword>
<dbReference type="SUPFAM" id="SSF54171">
    <property type="entry name" value="DNA-binding domain"/>
    <property type="match status" value="1"/>
</dbReference>
<dbReference type="GO" id="GO:0003677">
    <property type="term" value="F:DNA binding"/>
    <property type="evidence" value="ECO:0007669"/>
    <property type="project" value="UniProtKB-KW"/>
</dbReference>
<dbReference type="GO" id="GO:0009873">
    <property type="term" value="P:ethylene-activated signaling pathway"/>
    <property type="evidence" value="ECO:0007669"/>
    <property type="project" value="InterPro"/>
</dbReference>
<keyword evidence="8" id="KW-1185">Reference proteome</keyword>
<organism evidence="7 8">
    <name type="scientific">Chenopodium quinoa</name>
    <name type="common">Quinoa</name>
    <dbReference type="NCBI Taxonomy" id="63459"/>
    <lineage>
        <taxon>Eukaryota</taxon>
        <taxon>Viridiplantae</taxon>
        <taxon>Streptophyta</taxon>
        <taxon>Embryophyta</taxon>
        <taxon>Tracheophyta</taxon>
        <taxon>Spermatophyta</taxon>
        <taxon>Magnoliopsida</taxon>
        <taxon>eudicotyledons</taxon>
        <taxon>Gunneridae</taxon>
        <taxon>Pentapetalae</taxon>
        <taxon>Caryophyllales</taxon>
        <taxon>Chenopodiaceae</taxon>
        <taxon>Chenopodioideae</taxon>
        <taxon>Atripliceae</taxon>
        <taxon>Chenopodium</taxon>
    </lineage>
</organism>
<dbReference type="SMART" id="SM00380">
    <property type="entry name" value="AP2"/>
    <property type="match status" value="1"/>
</dbReference>
<dbReference type="GO" id="GO:0003700">
    <property type="term" value="F:DNA-binding transcription factor activity"/>
    <property type="evidence" value="ECO:0007669"/>
    <property type="project" value="InterPro"/>
</dbReference>
<dbReference type="Gene3D" id="3.30.730.10">
    <property type="entry name" value="AP2/ERF domain"/>
    <property type="match status" value="1"/>
</dbReference>
<evidence type="ECO:0000256" key="1">
    <source>
        <dbReference type="ARBA" id="ARBA00004123"/>
    </source>
</evidence>
<accession>A0A803LLR5</accession>
<dbReference type="AlphaFoldDB" id="A0A803LLR5"/>
<dbReference type="GO" id="GO:0005634">
    <property type="term" value="C:nucleus"/>
    <property type="evidence" value="ECO:0007669"/>
    <property type="project" value="UniProtKB-SubCell"/>
</dbReference>
<dbReference type="OrthoDB" id="740418at2759"/>
<evidence type="ECO:0000259" key="6">
    <source>
        <dbReference type="PROSITE" id="PS51032"/>
    </source>
</evidence>
<dbReference type="CDD" id="cd00018">
    <property type="entry name" value="AP2"/>
    <property type="match status" value="1"/>
</dbReference>
<evidence type="ECO:0000256" key="3">
    <source>
        <dbReference type="ARBA" id="ARBA00023125"/>
    </source>
</evidence>
<dbReference type="InterPro" id="IPR016177">
    <property type="entry name" value="DNA-bd_dom_sf"/>
</dbReference>
<dbReference type="Gramene" id="AUR62014912-RA">
    <property type="protein sequence ID" value="AUR62014912-RA:cds"/>
    <property type="gene ID" value="AUR62014912"/>
</dbReference>
<protein>
    <recommendedName>
        <fullName evidence="6">AP2/ERF domain-containing protein</fullName>
    </recommendedName>
</protein>
<dbReference type="FunFam" id="3.30.730.10:FF:000001">
    <property type="entry name" value="Ethylene-responsive transcription factor 2"/>
    <property type="match status" value="1"/>
</dbReference>
<dbReference type="PANTHER" id="PTHR31190:SF173">
    <property type="entry name" value="PATHOGENESIS-RELATED GENES TRANSCRIPTIONAL ACTIVATOR PTI5"/>
    <property type="match status" value="1"/>
</dbReference>
<dbReference type="InterPro" id="IPR036955">
    <property type="entry name" value="AP2/ERF_dom_sf"/>
</dbReference>
<dbReference type="SMR" id="A0A803LLR5"/>
<dbReference type="InterPro" id="IPR044808">
    <property type="entry name" value="ERF_plant"/>
</dbReference>
<gene>
    <name evidence="7" type="primary">LOC110693708</name>
</gene>
<dbReference type="EnsemblPlants" id="AUR62014912-RA">
    <property type="protein sequence ID" value="AUR62014912-RA:cds"/>
    <property type="gene ID" value="AUR62014912"/>
</dbReference>
<dbReference type="OMA" id="ENVWANY"/>
<dbReference type="Proteomes" id="UP000596660">
    <property type="component" value="Unplaced"/>
</dbReference>
<evidence type="ECO:0000256" key="5">
    <source>
        <dbReference type="ARBA" id="ARBA00023242"/>
    </source>
</evidence>
<feature type="domain" description="AP2/ERF" evidence="6">
    <location>
        <begin position="124"/>
        <end position="183"/>
    </location>
</feature>
<reference evidence="7" key="2">
    <citation type="submission" date="2021-03" db="UniProtKB">
        <authorList>
            <consortium name="EnsemblPlants"/>
        </authorList>
    </citation>
    <scope>IDENTIFICATION</scope>
</reference>
<keyword evidence="4" id="KW-0804">Transcription</keyword>
<dbReference type="PANTHER" id="PTHR31190">
    <property type="entry name" value="DNA-BINDING DOMAIN"/>
    <property type="match status" value="1"/>
</dbReference>
<name>A0A803LLR5_CHEQI</name>
<keyword evidence="3" id="KW-0238">DNA-binding</keyword>
<dbReference type="PRINTS" id="PR00367">
    <property type="entry name" value="ETHRSPELEMNT"/>
</dbReference>
<sequence>MNIKKEEHKPPEAAILESIWANYIGVTNSQEAWNNTPRIFQDWIGIPSLEEENDGPSNALKRLPSLGRWVSMGSETWEELLDKIVGSSTKNPRETCYVEDKKSETSNNSKENMEKTNKTIPVRHYRGVRRRPWGKYAAEIRDSTKKGGRVWLGTFNTAEEAALAYDKAALRIRGAGKASLNFPLEAVTKAVVGSQYDKNNSHCNNPWKREARDWELRQSDYVDELMIQQPSFKRSRFSMDNLLDSQHDVLELEDLGNDILEYLLSSTL</sequence>
<evidence type="ECO:0000256" key="4">
    <source>
        <dbReference type="ARBA" id="ARBA00023163"/>
    </source>
</evidence>
<reference evidence="7" key="1">
    <citation type="journal article" date="2017" name="Nature">
        <title>The genome of Chenopodium quinoa.</title>
        <authorList>
            <person name="Jarvis D.E."/>
            <person name="Ho Y.S."/>
            <person name="Lightfoot D.J."/>
            <person name="Schmoeckel S.M."/>
            <person name="Li B."/>
            <person name="Borm T.J.A."/>
            <person name="Ohyanagi H."/>
            <person name="Mineta K."/>
            <person name="Michell C.T."/>
            <person name="Saber N."/>
            <person name="Kharbatia N.M."/>
            <person name="Rupper R.R."/>
            <person name="Sharp A.R."/>
            <person name="Dally N."/>
            <person name="Boughton B.A."/>
            <person name="Woo Y.H."/>
            <person name="Gao G."/>
            <person name="Schijlen E.G.W.M."/>
            <person name="Guo X."/>
            <person name="Momin A.A."/>
            <person name="Negrao S."/>
            <person name="Al-Babili S."/>
            <person name="Gehring C."/>
            <person name="Roessner U."/>
            <person name="Jung C."/>
            <person name="Murphy K."/>
            <person name="Arold S.T."/>
            <person name="Gojobori T."/>
            <person name="van der Linden C.G."/>
            <person name="van Loo E.N."/>
            <person name="Jellen E.N."/>
            <person name="Maughan P.J."/>
            <person name="Tester M."/>
        </authorList>
    </citation>
    <scope>NUCLEOTIDE SEQUENCE [LARGE SCALE GENOMIC DNA]</scope>
    <source>
        <strain evidence="7">cv. PI 614886</strain>
    </source>
</reference>
<dbReference type="RefSeq" id="XP_021726572.1">
    <property type="nucleotide sequence ID" value="XM_021870880.1"/>
</dbReference>
<dbReference type="Pfam" id="PF00847">
    <property type="entry name" value="AP2"/>
    <property type="match status" value="1"/>
</dbReference>
<proteinExistence type="predicted"/>
<dbReference type="KEGG" id="cqi:110693708"/>
<comment type="subcellular location">
    <subcellularLocation>
        <location evidence="1">Nucleus</location>
    </subcellularLocation>
</comment>
<dbReference type="PROSITE" id="PS51032">
    <property type="entry name" value="AP2_ERF"/>
    <property type="match status" value="1"/>
</dbReference>
<evidence type="ECO:0000313" key="7">
    <source>
        <dbReference type="EnsemblPlants" id="AUR62014912-RA:cds"/>
    </source>
</evidence>
<dbReference type="InterPro" id="IPR001471">
    <property type="entry name" value="AP2/ERF_dom"/>
</dbReference>
<keyword evidence="2" id="KW-0805">Transcription regulation</keyword>